<dbReference type="PANTHER" id="PTHR37299">
    <property type="entry name" value="TRANSCRIPTIONAL REGULATOR-RELATED"/>
    <property type="match status" value="1"/>
</dbReference>
<evidence type="ECO:0000256" key="2">
    <source>
        <dbReference type="ARBA" id="ARBA00024867"/>
    </source>
</evidence>
<dbReference type="InterPro" id="IPR007492">
    <property type="entry name" value="LytTR_DNA-bd_dom"/>
</dbReference>
<gene>
    <name evidence="6" type="ORF">DW944_01560</name>
</gene>
<evidence type="ECO:0000259" key="4">
    <source>
        <dbReference type="PROSITE" id="PS50110"/>
    </source>
</evidence>
<dbReference type="InterPro" id="IPR001789">
    <property type="entry name" value="Sig_transdc_resp-reg_receiver"/>
</dbReference>
<feature type="domain" description="HTH LytTR-type" evidence="5">
    <location>
        <begin position="140"/>
        <end position="231"/>
    </location>
</feature>
<evidence type="ECO:0000256" key="3">
    <source>
        <dbReference type="PROSITE-ProRule" id="PRU00169"/>
    </source>
</evidence>
<dbReference type="Pfam" id="PF00072">
    <property type="entry name" value="Response_reg"/>
    <property type="match status" value="1"/>
</dbReference>
<keyword evidence="3" id="KW-0597">Phosphoprotein</keyword>
<evidence type="ECO:0000313" key="7">
    <source>
        <dbReference type="Proteomes" id="UP000284779"/>
    </source>
</evidence>
<name>A0A413RDS6_9FIRM</name>
<dbReference type="SUPFAM" id="SSF52172">
    <property type="entry name" value="CheY-like"/>
    <property type="match status" value="1"/>
</dbReference>
<dbReference type="PANTHER" id="PTHR37299:SF1">
    <property type="entry name" value="STAGE 0 SPORULATION PROTEIN A HOMOLOG"/>
    <property type="match status" value="1"/>
</dbReference>
<dbReference type="SMART" id="SM00448">
    <property type="entry name" value="REC"/>
    <property type="match status" value="1"/>
</dbReference>
<feature type="modified residue" description="4-aspartylphosphate" evidence="3">
    <location>
        <position position="61"/>
    </location>
</feature>
<dbReference type="Gene3D" id="2.40.50.1020">
    <property type="entry name" value="LytTr DNA-binding domain"/>
    <property type="match status" value="1"/>
</dbReference>
<dbReference type="GO" id="GO:0000156">
    <property type="term" value="F:phosphorelay response regulator activity"/>
    <property type="evidence" value="ECO:0007669"/>
    <property type="project" value="InterPro"/>
</dbReference>
<dbReference type="Gene3D" id="3.40.50.2300">
    <property type="match status" value="1"/>
</dbReference>
<evidence type="ECO:0000259" key="5">
    <source>
        <dbReference type="PROSITE" id="PS50930"/>
    </source>
</evidence>
<protein>
    <recommendedName>
        <fullName evidence="1">Stage 0 sporulation protein A homolog</fullName>
    </recommendedName>
</protein>
<dbReference type="PROSITE" id="PS50110">
    <property type="entry name" value="RESPONSE_REGULATORY"/>
    <property type="match status" value="1"/>
</dbReference>
<dbReference type="AlphaFoldDB" id="A0A413RDS6"/>
<dbReference type="SMART" id="SM00850">
    <property type="entry name" value="LytTR"/>
    <property type="match status" value="1"/>
</dbReference>
<dbReference type="PROSITE" id="PS50930">
    <property type="entry name" value="HTH_LYTTR"/>
    <property type="match status" value="1"/>
</dbReference>
<evidence type="ECO:0000256" key="1">
    <source>
        <dbReference type="ARBA" id="ARBA00018672"/>
    </source>
</evidence>
<dbReference type="InterPro" id="IPR046947">
    <property type="entry name" value="LytR-like"/>
</dbReference>
<comment type="function">
    <text evidence="2">May play the central regulatory role in sporulation. It may be an element of the effector pathway responsible for the activation of sporulation genes in response to nutritional stress. Spo0A may act in concert with spo0H (a sigma factor) to control the expression of some genes that are critical to the sporulation process.</text>
</comment>
<comment type="caution">
    <text evidence="6">The sequence shown here is derived from an EMBL/GenBank/DDBJ whole genome shotgun (WGS) entry which is preliminary data.</text>
</comment>
<accession>A0A413RDS6</accession>
<sequence>MKIAIVDDSSLDRDFLKNGLEIIFEERNIENLEIQEFSSGEELLNYLRENPSDFFHIIFMDIYMEDLTGVETAKAIRKTDEQVKIVFITTSNEFASESYEVRAEDYLIKPFDGRRMNKIIDRFFRKNKEVKILEFPNGRKVSVNSIVYTSFSGHYVTVFMKDGEKVQIRCTQKNFEKIIGPYPQLISSFKGVIVNLEQVDGIEEDRFRMKDGEFVPISRRKYGEVKKQYTDFLMKKLMEKEET</sequence>
<keyword evidence="7" id="KW-1185">Reference proteome</keyword>
<proteinExistence type="predicted"/>
<keyword evidence="6" id="KW-0238">DNA-binding</keyword>
<feature type="domain" description="Response regulatory" evidence="4">
    <location>
        <begin position="2"/>
        <end position="124"/>
    </location>
</feature>
<dbReference type="EMBL" id="QSFD01000001">
    <property type="protein sequence ID" value="RHA20884.1"/>
    <property type="molecule type" value="Genomic_DNA"/>
</dbReference>
<dbReference type="RefSeq" id="WP_117969359.1">
    <property type="nucleotide sequence ID" value="NZ_JBGKOJ010000002.1"/>
</dbReference>
<dbReference type="GO" id="GO:0003677">
    <property type="term" value="F:DNA binding"/>
    <property type="evidence" value="ECO:0007669"/>
    <property type="project" value="UniProtKB-KW"/>
</dbReference>
<dbReference type="Pfam" id="PF04397">
    <property type="entry name" value="LytTR"/>
    <property type="match status" value="1"/>
</dbReference>
<dbReference type="InterPro" id="IPR011006">
    <property type="entry name" value="CheY-like_superfamily"/>
</dbReference>
<organism evidence="6 7">
    <name type="scientific">Eubacterium ventriosum</name>
    <dbReference type="NCBI Taxonomy" id="39496"/>
    <lineage>
        <taxon>Bacteria</taxon>
        <taxon>Bacillati</taxon>
        <taxon>Bacillota</taxon>
        <taxon>Clostridia</taxon>
        <taxon>Eubacteriales</taxon>
        <taxon>Eubacteriaceae</taxon>
        <taxon>Eubacterium</taxon>
    </lineage>
</organism>
<evidence type="ECO:0000313" key="6">
    <source>
        <dbReference type="EMBL" id="RHA20884.1"/>
    </source>
</evidence>
<dbReference type="Proteomes" id="UP000284779">
    <property type="component" value="Unassembled WGS sequence"/>
</dbReference>
<reference evidence="6 7" key="1">
    <citation type="submission" date="2018-08" db="EMBL/GenBank/DDBJ databases">
        <title>A genome reference for cultivated species of the human gut microbiota.</title>
        <authorList>
            <person name="Zou Y."/>
            <person name="Xue W."/>
            <person name="Luo G."/>
        </authorList>
    </citation>
    <scope>NUCLEOTIDE SEQUENCE [LARGE SCALE GENOMIC DNA]</scope>
    <source>
        <strain evidence="6 7">AM44-11BH</strain>
    </source>
</reference>